<keyword evidence="2" id="KW-1185">Reference proteome</keyword>
<proteinExistence type="predicted"/>
<sequence>MTSALFLKSRNSSSDSRIKESLTYSPSVNGFPLFAISNDTAKLARFTLLEDCAQLLSMELDYCCFLELFNSFVSCVTGWIFTSKLDGWREELLKWIDADVLPAFLGGNKTDPDGNPECNTI</sequence>
<name>A0A4Y2MCJ3_ARAVE</name>
<dbReference type="OrthoDB" id="1434354at2759"/>
<dbReference type="Gene3D" id="3.40.525.10">
    <property type="entry name" value="CRAL-TRIO lipid binding domain"/>
    <property type="match status" value="1"/>
</dbReference>
<comment type="caution">
    <text evidence="1">The sequence shown here is derived from an EMBL/GenBank/DDBJ whole genome shotgun (WGS) entry which is preliminary data.</text>
</comment>
<dbReference type="AlphaFoldDB" id="A0A4Y2MCJ3"/>
<organism evidence="1 2">
    <name type="scientific">Araneus ventricosus</name>
    <name type="common">Orbweaver spider</name>
    <name type="synonym">Epeira ventricosa</name>
    <dbReference type="NCBI Taxonomy" id="182803"/>
    <lineage>
        <taxon>Eukaryota</taxon>
        <taxon>Metazoa</taxon>
        <taxon>Ecdysozoa</taxon>
        <taxon>Arthropoda</taxon>
        <taxon>Chelicerata</taxon>
        <taxon>Arachnida</taxon>
        <taxon>Araneae</taxon>
        <taxon>Araneomorphae</taxon>
        <taxon>Entelegynae</taxon>
        <taxon>Araneoidea</taxon>
        <taxon>Araneidae</taxon>
        <taxon>Araneus</taxon>
    </lineage>
</organism>
<reference evidence="1 2" key="1">
    <citation type="journal article" date="2019" name="Sci. Rep.">
        <title>Orb-weaving spider Araneus ventricosus genome elucidates the spidroin gene catalogue.</title>
        <authorList>
            <person name="Kono N."/>
            <person name="Nakamura H."/>
            <person name="Ohtoshi R."/>
            <person name="Moran D.A.P."/>
            <person name="Shinohara A."/>
            <person name="Yoshida Y."/>
            <person name="Fujiwara M."/>
            <person name="Mori M."/>
            <person name="Tomita M."/>
            <person name="Arakawa K."/>
        </authorList>
    </citation>
    <scope>NUCLEOTIDE SEQUENCE [LARGE SCALE GENOMIC DNA]</scope>
</reference>
<dbReference type="SUPFAM" id="SSF52087">
    <property type="entry name" value="CRAL/TRIO domain"/>
    <property type="match status" value="1"/>
</dbReference>
<dbReference type="InterPro" id="IPR036865">
    <property type="entry name" value="CRAL-TRIO_dom_sf"/>
</dbReference>
<feature type="non-terminal residue" evidence="1">
    <location>
        <position position="121"/>
    </location>
</feature>
<gene>
    <name evidence="1" type="ORF">AVEN_47379_1</name>
</gene>
<dbReference type="Proteomes" id="UP000499080">
    <property type="component" value="Unassembled WGS sequence"/>
</dbReference>
<protein>
    <submittedName>
        <fullName evidence="1">Uncharacterized protein</fullName>
    </submittedName>
</protein>
<accession>A0A4Y2MCJ3</accession>
<dbReference type="EMBL" id="BGPR01122164">
    <property type="protein sequence ID" value="GBN23426.1"/>
    <property type="molecule type" value="Genomic_DNA"/>
</dbReference>
<evidence type="ECO:0000313" key="1">
    <source>
        <dbReference type="EMBL" id="GBN23426.1"/>
    </source>
</evidence>
<evidence type="ECO:0000313" key="2">
    <source>
        <dbReference type="Proteomes" id="UP000499080"/>
    </source>
</evidence>